<reference evidence="9" key="3">
    <citation type="submission" date="2025-09" db="UniProtKB">
        <authorList>
            <consortium name="Ensembl"/>
        </authorList>
    </citation>
    <scope>IDENTIFICATION</scope>
</reference>
<dbReference type="Gene3D" id="3.40.50.720">
    <property type="entry name" value="NAD(P)-binding Rossmann-like Domain"/>
    <property type="match status" value="1"/>
</dbReference>
<dbReference type="Ensembl" id="ENSVURT00010001945.1">
    <property type="protein sequence ID" value="ENSVURP00010001702.1"/>
    <property type="gene ID" value="ENSVURG00010001435.1"/>
</dbReference>
<dbReference type="SUPFAM" id="SSF50129">
    <property type="entry name" value="GroES-like"/>
    <property type="match status" value="2"/>
</dbReference>
<dbReference type="Proteomes" id="UP000314987">
    <property type="component" value="Unassembled WGS sequence"/>
</dbReference>
<name>A0A4X2JXB9_VOMUR</name>
<dbReference type="InterPro" id="IPR036291">
    <property type="entry name" value="NAD(P)-bd_dom_sf"/>
</dbReference>
<dbReference type="PROSITE" id="PS00059">
    <property type="entry name" value="ADH_ZINC"/>
    <property type="match status" value="1"/>
</dbReference>
<keyword evidence="2 6" id="KW-0479">Metal-binding</keyword>
<dbReference type="PANTHER" id="PTHR43880:SF51">
    <property type="entry name" value="ALCOHOL DEHYDROGENASE 6B (CLASS V)"/>
    <property type="match status" value="1"/>
</dbReference>
<dbReference type="FunFam" id="3.40.50.720:FF:000003">
    <property type="entry name" value="S-(hydroxymethyl)glutathione dehydrogenase"/>
    <property type="match status" value="1"/>
</dbReference>
<evidence type="ECO:0000313" key="9">
    <source>
        <dbReference type="Ensembl" id="ENSVURP00010001702.1"/>
    </source>
</evidence>
<accession>A0A4X2JXB9</accession>
<keyword evidence="4" id="KW-0560">Oxidoreductase</keyword>
<keyword evidence="3 6" id="KW-0862">Zinc</keyword>
<comment type="cofactor">
    <cofactor evidence="1 6">
        <name>Zn(2+)</name>
        <dbReference type="ChEBI" id="CHEBI:29105"/>
    </cofactor>
</comment>
<keyword evidence="5" id="KW-0520">NAD</keyword>
<evidence type="ECO:0000256" key="4">
    <source>
        <dbReference type="ARBA" id="ARBA00023002"/>
    </source>
</evidence>
<evidence type="ECO:0000259" key="7">
    <source>
        <dbReference type="Pfam" id="PF00107"/>
    </source>
</evidence>
<dbReference type="GO" id="GO:0008270">
    <property type="term" value="F:zinc ion binding"/>
    <property type="evidence" value="ECO:0007669"/>
    <property type="project" value="InterPro"/>
</dbReference>
<evidence type="ECO:0000313" key="10">
    <source>
        <dbReference type="Proteomes" id="UP000314987"/>
    </source>
</evidence>
<dbReference type="AlphaFoldDB" id="A0A4X2JXB9"/>
<keyword evidence="10" id="KW-1185">Reference proteome</keyword>
<dbReference type="Pfam" id="PF00107">
    <property type="entry name" value="ADH_zinc_N"/>
    <property type="match status" value="1"/>
</dbReference>
<dbReference type="STRING" id="29139.ENSVURP00010001702"/>
<evidence type="ECO:0000256" key="2">
    <source>
        <dbReference type="ARBA" id="ARBA00022723"/>
    </source>
</evidence>
<dbReference type="Gene3D" id="3.90.180.10">
    <property type="entry name" value="Medium-chain alcohol dehydrogenases, catalytic domain"/>
    <property type="match status" value="1"/>
</dbReference>
<dbReference type="GO" id="GO:0042573">
    <property type="term" value="P:retinoic acid metabolic process"/>
    <property type="evidence" value="ECO:0007669"/>
    <property type="project" value="TreeGrafter"/>
</dbReference>
<dbReference type="Pfam" id="PF08240">
    <property type="entry name" value="ADH_N"/>
    <property type="match status" value="1"/>
</dbReference>
<dbReference type="InterPro" id="IPR011032">
    <property type="entry name" value="GroES-like_sf"/>
</dbReference>
<reference evidence="10" key="1">
    <citation type="submission" date="2018-12" db="EMBL/GenBank/DDBJ databases">
        <authorList>
            <person name="Yazar S."/>
        </authorList>
    </citation>
    <scope>NUCLEOTIDE SEQUENCE [LARGE SCALE GENOMIC DNA]</scope>
</reference>
<dbReference type="InterPro" id="IPR002328">
    <property type="entry name" value="ADH_Zn_CS"/>
</dbReference>
<evidence type="ECO:0000256" key="3">
    <source>
        <dbReference type="ARBA" id="ARBA00022833"/>
    </source>
</evidence>
<dbReference type="FunFam" id="3.90.180.10:FF:000067">
    <property type="entry name" value="alcohol dehydrogenase 1-like isoform X1"/>
    <property type="match status" value="1"/>
</dbReference>
<evidence type="ECO:0000256" key="5">
    <source>
        <dbReference type="ARBA" id="ARBA00023027"/>
    </source>
</evidence>
<reference evidence="9" key="2">
    <citation type="submission" date="2025-08" db="UniProtKB">
        <authorList>
            <consortium name="Ensembl"/>
        </authorList>
    </citation>
    <scope>IDENTIFICATION</scope>
</reference>
<evidence type="ECO:0000256" key="1">
    <source>
        <dbReference type="ARBA" id="ARBA00001947"/>
    </source>
</evidence>
<comment type="similarity">
    <text evidence="6">Belongs to the zinc-containing alcohol dehydrogenase family.</text>
</comment>
<dbReference type="OrthoDB" id="417550at2759"/>
<dbReference type="RefSeq" id="XP_027693317.1">
    <property type="nucleotide sequence ID" value="XM_027837516.1"/>
</dbReference>
<dbReference type="OMA" id="VMHEISV"/>
<dbReference type="GeneID" id="114024503"/>
<organism evidence="9 10">
    <name type="scientific">Vombatus ursinus</name>
    <name type="common">Common wombat</name>
    <dbReference type="NCBI Taxonomy" id="29139"/>
    <lineage>
        <taxon>Eukaryota</taxon>
        <taxon>Metazoa</taxon>
        <taxon>Chordata</taxon>
        <taxon>Craniata</taxon>
        <taxon>Vertebrata</taxon>
        <taxon>Euteleostomi</taxon>
        <taxon>Mammalia</taxon>
        <taxon>Metatheria</taxon>
        <taxon>Diprotodontia</taxon>
        <taxon>Vombatidae</taxon>
        <taxon>Vombatus</taxon>
    </lineage>
</organism>
<gene>
    <name evidence="9" type="primary">LOC114024503</name>
</gene>
<proteinExistence type="inferred from homology"/>
<evidence type="ECO:0000256" key="6">
    <source>
        <dbReference type="RuleBase" id="RU361277"/>
    </source>
</evidence>
<evidence type="ECO:0008006" key="11">
    <source>
        <dbReference type="Google" id="ProtNLM"/>
    </source>
</evidence>
<evidence type="ECO:0000259" key="8">
    <source>
        <dbReference type="Pfam" id="PF08240"/>
    </source>
</evidence>
<dbReference type="GO" id="GO:0042572">
    <property type="term" value="P:retinol metabolic process"/>
    <property type="evidence" value="ECO:0007669"/>
    <property type="project" value="TreeGrafter"/>
</dbReference>
<feature type="domain" description="Alcohol dehydrogenase-like C-terminal" evidence="7">
    <location>
        <begin position="210"/>
        <end position="336"/>
    </location>
</feature>
<protein>
    <recommendedName>
        <fullName evidence="11">Enoyl reductase (ER) domain-containing protein</fullName>
    </recommendedName>
</protein>
<dbReference type="InterPro" id="IPR013154">
    <property type="entry name" value="ADH-like_N"/>
</dbReference>
<sequence length="382" mass="40505">MKQAKFPMETAGKVITCRAAIAWTINAPLCIEEVEVDPPKAGEVRIKIISSGICGSDNHILEGKTKTPLPAILGHEGAGVVESIGEGVSSVKPGDKVLTITVPQCRKCDSCLHAKGNCCLKADVIYPVGLMLDGTTRFTCRGMKVHNLFGTSTFTEYTVMHEISVAKIDDAAPLEKVCILACGVPTGYGAAVNTAQVTPGSTCVVFGLGGVGSAVVLGCRAAGAARIIGIDINERKFARAKALGVTDCLNPRNFKKPIQQVVVEMTGVGADFTFEAIGTIETMVAALESCNLSYGVCVIIGVSPTGSQLSVDPMKLVSGRTLKGCLLGEYKTRDHIPLLVEDYMKKKIDVNSLITHSLPFVKINEGFELLRSGQCIRCVLIF</sequence>
<dbReference type="PANTHER" id="PTHR43880">
    <property type="entry name" value="ALCOHOL DEHYDROGENASE"/>
    <property type="match status" value="1"/>
</dbReference>
<dbReference type="GO" id="GO:0004745">
    <property type="term" value="F:all-trans-retinol dehydrogenase (NAD+) activity"/>
    <property type="evidence" value="ECO:0007669"/>
    <property type="project" value="TreeGrafter"/>
</dbReference>
<dbReference type="GeneTree" id="ENSGT00940000162845"/>
<dbReference type="GO" id="GO:0005829">
    <property type="term" value="C:cytosol"/>
    <property type="evidence" value="ECO:0007669"/>
    <property type="project" value="TreeGrafter"/>
</dbReference>
<dbReference type="InterPro" id="IPR013149">
    <property type="entry name" value="ADH-like_C"/>
</dbReference>
<feature type="domain" description="Alcohol dehydrogenase-like N-terminal" evidence="8">
    <location>
        <begin position="41"/>
        <end position="169"/>
    </location>
</feature>
<dbReference type="SUPFAM" id="SSF51735">
    <property type="entry name" value="NAD(P)-binding Rossmann-fold domains"/>
    <property type="match status" value="1"/>
</dbReference>